<name>A0AAE1D4S6_9GAST</name>
<organism evidence="1 2">
    <name type="scientific">Elysia crispata</name>
    <name type="common">lettuce slug</name>
    <dbReference type="NCBI Taxonomy" id="231223"/>
    <lineage>
        <taxon>Eukaryota</taxon>
        <taxon>Metazoa</taxon>
        <taxon>Spiralia</taxon>
        <taxon>Lophotrochozoa</taxon>
        <taxon>Mollusca</taxon>
        <taxon>Gastropoda</taxon>
        <taxon>Heterobranchia</taxon>
        <taxon>Euthyneura</taxon>
        <taxon>Panpulmonata</taxon>
        <taxon>Sacoglossa</taxon>
        <taxon>Placobranchoidea</taxon>
        <taxon>Plakobranchidae</taxon>
        <taxon>Elysia</taxon>
    </lineage>
</organism>
<reference evidence="1" key="1">
    <citation type="journal article" date="2023" name="G3 (Bethesda)">
        <title>A reference genome for the long-term kleptoplast-retaining sea slug Elysia crispata morphotype clarki.</title>
        <authorList>
            <person name="Eastman K.E."/>
            <person name="Pendleton A.L."/>
            <person name="Shaikh M.A."/>
            <person name="Suttiyut T."/>
            <person name="Ogas R."/>
            <person name="Tomko P."/>
            <person name="Gavelis G."/>
            <person name="Widhalm J.R."/>
            <person name="Wisecaver J.H."/>
        </authorList>
    </citation>
    <scope>NUCLEOTIDE SEQUENCE</scope>
    <source>
        <strain evidence="1">ECLA1</strain>
    </source>
</reference>
<evidence type="ECO:0000313" key="1">
    <source>
        <dbReference type="EMBL" id="KAK3757336.1"/>
    </source>
</evidence>
<comment type="caution">
    <text evidence="1">The sequence shown here is derived from an EMBL/GenBank/DDBJ whole genome shotgun (WGS) entry which is preliminary data.</text>
</comment>
<protein>
    <submittedName>
        <fullName evidence="1">Uncharacterized protein</fullName>
    </submittedName>
</protein>
<keyword evidence="2" id="KW-1185">Reference proteome</keyword>
<accession>A0AAE1D4S6</accession>
<evidence type="ECO:0000313" key="2">
    <source>
        <dbReference type="Proteomes" id="UP001283361"/>
    </source>
</evidence>
<dbReference type="Proteomes" id="UP001283361">
    <property type="component" value="Unassembled WGS sequence"/>
</dbReference>
<dbReference type="EMBL" id="JAWDGP010005385">
    <property type="protein sequence ID" value="KAK3757336.1"/>
    <property type="molecule type" value="Genomic_DNA"/>
</dbReference>
<sequence length="72" mass="8138">MGYSQVVNGLSEQIGTSFQKVSTSGQGDLHKKLAFQHGFSKITECYFENKLQCVKSLRLCRLDVVLQYVDHV</sequence>
<proteinExistence type="predicted"/>
<gene>
    <name evidence="1" type="ORF">RRG08_008995</name>
</gene>
<dbReference type="AlphaFoldDB" id="A0AAE1D4S6"/>